<comment type="subcellular location">
    <subcellularLocation>
        <location evidence="1 9">Nucleus</location>
    </subcellularLocation>
</comment>
<dbReference type="AlphaFoldDB" id="G8BP89"/>
<sequence>MDYISRRTIDLLYYPDILLSRSTTEKKMSDKVSNDNNTKANSKNNANNTNHLTDEQKKEYEKLKQDLKKSLKKRNALEDEFDKLNQEIYEKETEYLSNSTTGVTSYQSHGNQVKTHYWGNIVKGFEGFSKPHGHDSNNAFTKEDRIFSLSSIQYTKQPEALEK</sequence>
<keyword evidence="4 9" id="KW-0156">Chromatin regulator</keyword>
<feature type="compositionally biased region" description="Basic and acidic residues" evidence="10">
    <location>
        <begin position="52"/>
        <end position="61"/>
    </location>
</feature>
<dbReference type="GO" id="GO:0006281">
    <property type="term" value="P:DNA repair"/>
    <property type="evidence" value="ECO:0007669"/>
    <property type="project" value="UniProtKB-UniRule"/>
</dbReference>
<dbReference type="Pfam" id="PF09340">
    <property type="entry name" value="NuA4"/>
    <property type="match status" value="1"/>
</dbReference>
<keyword evidence="7 9" id="KW-0804">Transcription</keyword>
<dbReference type="RefSeq" id="XP_003684254.1">
    <property type="nucleotide sequence ID" value="XM_003684206.1"/>
</dbReference>
<keyword evidence="8 9" id="KW-0539">Nucleus</keyword>
<evidence type="ECO:0000256" key="9">
    <source>
        <dbReference type="RuleBase" id="RU368022"/>
    </source>
</evidence>
<evidence type="ECO:0000256" key="8">
    <source>
        <dbReference type="ARBA" id="ARBA00023242"/>
    </source>
</evidence>
<dbReference type="GeneID" id="11535043"/>
<evidence type="ECO:0000256" key="10">
    <source>
        <dbReference type="SAM" id="MobiDB-lite"/>
    </source>
</evidence>
<protein>
    <recommendedName>
        <fullName evidence="3 9">Chromatin modification-related protein EAF6</fullName>
    </recommendedName>
</protein>
<keyword evidence="5 9" id="KW-0805">Transcription regulation</keyword>
<evidence type="ECO:0000256" key="1">
    <source>
        <dbReference type="ARBA" id="ARBA00004123"/>
    </source>
</evidence>
<keyword evidence="9" id="KW-0234">DNA repair</keyword>
<accession>G8BP89</accession>
<comment type="function">
    <text evidence="9">Component of the NuA4 histone acetyltransferase complex which is involved in transcriptional activation of selected genes principally by acetylation of nucleosomal histone H4 and H2A. The NuA4 complex is also involved in DNA repair.</text>
</comment>
<comment type="subunit">
    <text evidence="9">Component of the NuA4 histone acetyltransferase complex.</text>
</comment>
<keyword evidence="6" id="KW-0175">Coiled coil</keyword>
<evidence type="ECO:0000313" key="11">
    <source>
        <dbReference type="EMBL" id="CCE61820.1"/>
    </source>
</evidence>
<keyword evidence="12" id="KW-1185">Reference proteome</keyword>
<feature type="compositionally biased region" description="Basic and acidic residues" evidence="10">
    <location>
        <begin position="24"/>
        <end position="33"/>
    </location>
</feature>
<dbReference type="GO" id="GO:0035267">
    <property type="term" value="C:NuA4 histone acetyltransferase complex"/>
    <property type="evidence" value="ECO:0007669"/>
    <property type="project" value="UniProtKB-UniRule"/>
</dbReference>
<organism evidence="11 12">
    <name type="scientific">Tetrapisispora phaffii (strain ATCC 24235 / CBS 4417 / NBRC 1672 / NRRL Y-8282 / UCD 70-5)</name>
    <name type="common">Yeast</name>
    <name type="synonym">Fabospora phaffii</name>
    <dbReference type="NCBI Taxonomy" id="1071381"/>
    <lineage>
        <taxon>Eukaryota</taxon>
        <taxon>Fungi</taxon>
        <taxon>Dikarya</taxon>
        <taxon>Ascomycota</taxon>
        <taxon>Saccharomycotina</taxon>
        <taxon>Saccharomycetes</taxon>
        <taxon>Saccharomycetales</taxon>
        <taxon>Saccharomycetaceae</taxon>
        <taxon>Tetrapisispora</taxon>
    </lineage>
</organism>
<dbReference type="OrthoDB" id="440324at2759"/>
<dbReference type="STRING" id="1071381.G8BP89"/>
<feature type="compositionally biased region" description="Low complexity" evidence="10">
    <location>
        <begin position="34"/>
        <end position="50"/>
    </location>
</feature>
<dbReference type="InterPro" id="IPR015418">
    <property type="entry name" value="Eaf6"/>
</dbReference>
<dbReference type="PANTHER" id="PTHR13476">
    <property type="entry name" value="CHROMATIN MODIFICATION-RELATED PROTEIN MEAF6"/>
    <property type="match status" value="1"/>
</dbReference>
<evidence type="ECO:0000256" key="4">
    <source>
        <dbReference type="ARBA" id="ARBA00022853"/>
    </source>
</evidence>
<evidence type="ECO:0000256" key="3">
    <source>
        <dbReference type="ARBA" id="ARBA00018504"/>
    </source>
</evidence>
<evidence type="ECO:0000256" key="5">
    <source>
        <dbReference type="ARBA" id="ARBA00023015"/>
    </source>
</evidence>
<name>G8BP89_TETPH</name>
<evidence type="ECO:0000256" key="7">
    <source>
        <dbReference type="ARBA" id="ARBA00023163"/>
    </source>
</evidence>
<dbReference type="KEGG" id="tpf:TPHA_0B01470"/>
<proteinExistence type="inferred from homology"/>
<dbReference type="eggNOG" id="KOG3856">
    <property type="taxonomic scope" value="Eukaryota"/>
</dbReference>
<dbReference type="Proteomes" id="UP000005666">
    <property type="component" value="Chromosome 2"/>
</dbReference>
<dbReference type="GO" id="GO:0006325">
    <property type="term" value="P:chromatin organization"/>
    <property type="evidence" value="ECO:0007669"/>
    <property type="project" value="UniProtKB-KW"/>
</dbReference>
<reference evidence="11 12" key="1">
    <citation type="journal article" date="2011" name="Proc. Natl. Acad. Sci. U.S.A.">
        <title>Evolutionary erosion of yeast sex chromosomes by mating-type switching accidents.</title>
        <authorList>
            <person name="Gordon J.L."/>
            <person name="Armisen D."/>
            <person name="Proux-Wera E."/>
            <person name="Oheigeartaigh S.S."/>
            <person name="Byrne K.P."/>
            <person name="Wolfe K.H."/>
        </authorList>
    </citation>
    <scope>NUCLEOTIDE SEQUENCE [LARGE SCALE GENOMIC DNA]</scope>
    <source>
        <strain evidence="12">ATCC 24235 / CBS 4417 / NBRC 1672 / NRRL Y-8282 / UCD 70-5</strain>
    </source>
</reference>
<comment type="similarity">
    <text evidence="2 9">Belongs to the EAF6 family.</text>
</comment>
<evidence type="ECO:0000313" key="12">
    <source>
        <dbReference type="Proteomes" id="UP000005666"/>
    </source>
</evidence>
<dbReference type="EMBL" id="HE612857">
    <property type="protein sequence ID" value="CCE61820.1"/>
    <property type="molecule type" value="Genomic_DNA"/>
</dbReference>
<feature type="region of interest" description="Disordered" evidence="10">
    <location>
        <begin position="24"/>
        <end position="61"/>
    </location>
</feature>
<keyword evidence="9" id="KW-0227">DNA damage</keyword>
<gene>
    <name evidence="11" type="primary">TPHA0B01470</name>
    <name evidence="11" type="ordered locus">TPHA_0B01470</name>
</gene>
<dbReference type="HOGENOM" id="CLU_093901_2_1_1"/>
<evidence type="ECO:0000256" key="2">
    <source>
        <dbReference type="ARBA" id="ARBA00010916"/>
    </source>
</evidence>
<evidence type="ECO:0000256" key="6">
    <source>
        <dbReference type="ARBA" id="ARBA00023054"/>
    </source>
</evidence>
<dbReference type="GO" id="GO:0005634">
    <property type="term" value="C:nucleus"/>
    <property type="evidence" value="ECO:0007669"/>
    <property type="project" value="UniProtKB-SubCell"/>
</dbReference>